<dbReference type="GeneID" id="37620001"/>
<feature type="domain" description="Rhabdovirus nucleocapsid" evidence="12">
    <location>
        <begin position="15"/>
        <end position="409"/>
    </location>
</feature>
<keyword evidence="7" id="KW-0694">RNA-binding</keyword>
<keyword evidence="4" id="KW-1139">Helical capsid protein</keyword>
<dbReference type="EMBL" id="KY385389">
    <property type="protein sequence ID" value="ASD34101.1"/>
    <property type="molecule type" value="Viral_cRNA"/>
</dbReference>
<evidence type="ECO:0000256" key="3">
    <source>
        <dbReference type="ARBA" id="ARBA00014389"/>
    </source>
</evidence>
<keyword evidence="5" id="KW-0167">Capsid protein</keyword>
<comment type="subcellular location">
    <subcellularLocation>
        <location evidence="1">Host cytoplasm</location>
    </subcellularLocation>
    <subcellularLocation>
        <location evidence="2">Virion</location>
    </subcellularLocation>
</comment>
<dbReference type="KEGG" id="vg:37620001"/>
<evidence type="ECO:0000313" key="13">
    <source>
        <dbReference type="EMBL" id="ASD34101.1"/>
    </source>
</evidence>
<dbReference type="GO" id="GO:0019013">
    <property type="term" value="C:viral nucleocapsid"/>
    <property type="evidence" value="ECO:0007669"/>
    <property type="project" value="UniProtKB-KW"/>
</dbReference>
<evidence type="ECO:0000259" key="12">
    <source>
        <dbReference type="Pfam" id="PF00945"/>
    </source>
</evidence>
<evidence type="ECO:0000256" key="8">
    <source>
        <dbReference type="ARBA" id="ARBA00023086"/>
    </source>
</evidence>
<evidence type="ECO:0000313" key="15">
    <source>
        <dbReference type="EMBL" id="ASD34111.1"/>
    </source>
</evidence>
<evidence type="ECO:0000256" key="1">
    <source>
        <dbReference type="ARBA" id="ARBA00004192"/>
    </source>
</evidence>
<proteinExistence type="predicted"/>
<keyword evidence="8 14" id="KW-0543">Viral nucleoprotein</keyword>
<dbReference type="RefSeq" id="YP_009508523.1">
    <property type="nucleotide sequence ID" value="NC_039020.1"/>
</dbReference>
<evidence type="ECO:0000256" key="6">
    <source>
        <dbReference type="ARBA" id="ARBA00022844"/>
    </source>
</evidence>
<evidence type="ECO:0000313" key="17">
    <source>
        <dbReference type="Proteomes" id="UP000240959"/>
    </source>
</evidence>
<dbReference type="GO" id="GO:0003723">
    <property type="term" value="F:RNA binding"/>
    <property type="evidence" value="ECO:0007669"/>
    <property type="project" value="UniProtKB-KW"/>
</dbReference>
<dbReference type="OrthoDB" id="22890at10239"/>
<dbReference type="InterPro" id="IPR023331">
    <property type="entry name" value="Rhabdovirus_ncapsid_C"/>
</dbReference>
<accession>A0A220F3V4</accession>
<evidence type="ECO:0000256" key="11">
    <source>
        <dbReference type="ARBA" id="ARBA00033344"/>
    </source>
</evidence>
<dbReference type="GO" id="GO:1990904">
    <property type="term" value="C:ribonucleoprotein complex"/>
    <property type="evidence" value="ECO:0007669"/>
    <property type="project" value="UniProtKB-KW"/>
</dbReference>
<dbReference type="EMBL" id="KY385392">
    <property type="protein sequence ID" value="ASD34116.1"/>
    <property type="molecule type" value="Viral_cRNA"/>
</dbReference>
<evidence type="ECO:0000256" key="2">
    <source>
        <dbReference type="ARBA" id="ARBA00004328"/>
    </source>
</evidence>
<protein>
    <recommendedName>
        <fullName evidence="3">Nucleoprotein</fullName>
    </recommendedName>
    <alternativeName>
        <fullName evidence="11">Nucleocapsid protein</fullName>
    </alternativeName>
</protein>
<dbReference type="InterPro" id="IPR000448">
    <property type="entry name" value="Rhabdo_ncapsid"/>
</dbReference>
<evidence type="ECO:0000256" key="7">
    <source>
        <dbReference type="ARBA" id="ARBA00022884"/>
    </source>
</evidence>
<dbReference type="Pfam" id="PF00945">
    <property type="entry name" value="Rhabdo_ncap"/>
    <property type="match status" value="1"/>
</dbReference>
<dbReference type="GO" id="GO:0030430">
    <property type="term" value="C:host cell cytoplasm"/>
    <property type="evidence" value="ECO:0007669"/>
    <property type="project" value="UniProtKB-SubCell"/>
</dbReference>
<reference evidence="14" key="1">
    <citation type="journal article" date="2017" name="Sci. Rep.">
        <title>Kanyawara Virus: A Novel Rhabdovirus Infecting Newly Discovered Nycteribiid Bat Flies Infesting Previously Unknown Pteropodid Bats in Uganda.</title>
        <authorList>
            <person name="Goldberg T.L."/>
            <person name="Bennett A.J."/>
            <person name="Kityo R."/>
            <person name="Kuhn J."/>
            <person name="Chapman C.A."/>
        </authorList>
    </citation>
    <scope>NUCLEOTIDE SEQUENCE [LARGE SCALE GENOMIC DNA]</scope>
    <source>
        <strain evidence="13">MPK001</strain>
        <strain evidence="14">MPK004</strain>
        <strain evidence="15">MPK006</strain>
        <strain evidence="16">MPK007</strain>
    </source>
</reference>
<dbReference type="Gene3D" id="1.10.3610.10">
    <property type="entry name" value="Nucleoprotein"/>
    <property type="match status" value="1"/>
</dbReference>
<name>A0A220F3V4_9RHAB</name>
<evidence type="ECO:0000256" key="9">
    <source>
        <dbReference type="ARBA" id="ARBA00023200"/>
    </source>
</evidence>
<dbReference type="EMBL" id="KY385391">
    <property type="protein sequence ID" value="ASD34111.1"/>
    <property type="molecule type" value="Viral_cRNA"/>
</dbReference>
<evidence type="ECO:0000313" key="14">
    <source>
        <dbReference type="EMBL" id="ASD34106.1"/>
    </source>
</evidence>
<keyword evidence="9" id="KW-1035">Host cytoplasm</keyword>
<dbReference type="Gene3D" id="1.10.3570.10">
    <property type="entry name" value="Rhabdovirus nucleocapsid protein like domain"/>
    <property type="match status" value="1"/>
</dbReference>
<dbReference type="EMBL" id="KY385390">
    <property type="protein sequence ID" value="ASD34106.1"/>
    <property type="molecule type" value="Viral_cRNA"/>
</dbReference>
<keyword evidence="6" id="KW-0946">Virion</keyword>
<evidence type="ECO:0000313" key="16">
    <source>
        <dbReference type="EMBL" id="ASD34116.1"/>
    </source>
</evidence>
<evidence type="ECO:0000256" key="4">
    <source>
        <dbReference type="ARBA" id="ARBA00022497"/>
    </source>
</evidence>
<organism evidence="14">
    <name type="scientific">Kanyawara virus</name>
    <dbReference type="NCBI Taxonomy" id="2014931"/>
    <lineage>
        <taxon>Viruses</taxon>
        <taxon>Riboviria</taxon>
        <taxon>Orthornavirae</taxon>
        <taxon>Negarnaviricota</taxon>
        <taxon>Haploviricotina</taxon>
        <taxon>Monjiviricetes</taxon>
        <taxon>Mononegavirales</taxon>
        <taxon>Rhabdoviridae</taxon>
        <taxon>Alpharhabdovirinae</taxon>
        <taxon>Ledantevirus</taxon>
        <taxon>Ledantevirus kanyawara</taxon>
    </lineage>
</organism>
<evidence type="ECO:0000256" key="5">
    <source>
        <dbReference type="ARBA" id="ARBA00022561"/>
    </source>
</evidence>
<keyword evidence="10" id="KW-0687">Ribonucleoprotein</keyword>
<dbReference type="SUPFAM" id="SSF140809">
    <property type="entry name" value="Rhabdovirus nucleoprotein-like"/>
    <property type="match status" value="1"/>
</dbReference>
<dbReference type="Proteomes" id="UP000240959">
    <property type="component" value="Segment"/>
</dbReference>
<keyword evidence="17" id="KW-1185">Reference proteome</keyword>
<dbReference type="GO" id="GO:0019029">
    <property type="term" value="C:helical viral capsid"/>
    <property type="evidence" value="ECO:0007669"/>
    <property type="project" value="UniProtKB-KW"/>
</dbReference>
<dbReference type="InterPro" id="IPR023330">
    <property type="entry name" value="Rhabdovirus_ncapsid_N"/>
</dbReference>
<sequence length="427" mass="48438">MSQTGVKSVYRLSTKEKIQPILPQETTAIQYASTWFRENKGRKPMLSVSYKNVDTLDLLQHAAYGLETGNLNGELATAVLYRFLSSEQHQLTSDWTSFGVTIGRLGEEINPWSILEVHEKDGLLENNEVNKNITTDDANWIAFYICFLYRFSRANNQSYKDALSDRAEEHAKNINNVSIRPQPSAMIKMQALILHSPFNVAIAAIDMFYHKFKTSRYACFRFGTLPSRFKDCSALTTLNHITRLTGLPIEQFMLWVFSTKMADELDQMSKPGEELDKDDSYVAYMREMGTSERSPYSSQANPAFSLFCHVVGSILGSKRSRNARMGLEVDTVNSVTNGKIVAYVLGTRPNFTLEYSNDPSIEFTSTQPEVLDITKLPISSHPEEWFSYLSIHGFSVPPEAEKWIESRISSITDTREGTIGKFLKMQK</sequence>
<dbReference type="InterPro" id="IPR035961">
    <property type="entry name" value="Rhabdovirus_nucleoprotein-like"/>
</dbReference>
<evidence type="ECO:0000256" key="10">
    <source>
        <dbReference type="ARBA" id="ARBA00023274"/>
    </source>
</evidence>